<reference evidence="2" key="1">
    <citation type="submission" date="2022-11" db="UniProtKB">
        <authorList>
            <consortium name="WormBaseParasite"/>
        </authorList>
    </citation>
    <scope>IDENTIFICATION</scope>
</reference>
<sequence length="70" mass="7897">MRSSTLTMIGLKLSLIRKTRVHLAILVVLTRWTRVHLATARTLYPNVGTSTPNLVNPTEPIPFIVQQFLT</sequence>
<protein>
    <submittedName>
        <fullName evidence="2">Secreted protein</fullName>
    </submittedName>
</protein>
<keyword evidence="1" id="KW-1185">Reference proteome</keyword>
<evidence type="ECO:0000313" key="1">
    <source>
        <dbReference type="Proteomes" id="UP000887565"/>
    </source>
</evidence>
<dbReference type="AlphaFoldDB" id="A0A915L1H4"/>
<evidence type="ECO:0000313" key="2">
    <source>
        <dbReference type="WBParaSite" id="nRc.2.0.1.t44565-RA"/>
    </source>
</evidence>
<dbReference type="WBParaSite" id="nRc.2.0.1.t44565-RA">
    <property type="protein sequence ID" value="nRc.2.0.1.t44565-RA"/>
    <property type="gene ID" value="nRc.2.0.1.g44565"/>
</dbReference>
<organism evidence="1 2">
    <name type="scientific">Romanomermis culicivorax</name>
    <name type="common">Nematode worm</name>
    <dbReference type="NCBI Taxonomy" id="13658"/>
    <lineage>
        <taxon>Eukaryota</taxon>
        <taxon>Metazoa</taxon>
        <taxon>Ecdysozoa</taxon>
        <taxon>Nematoda</taxon>
        <taxon>Enoplea</taxon>
        <taxon>Dorylaimia</taxon>
        <taxon>Mermithida</taxon>
        <taxon>Mermithoidea</taxon>
        <taxon>Mermithidae</taxon>
        <taxon>Romanomermis</taxon>
    </lineage>
</organism>
<proteinExistence type="predicted"/>
<name>A0A915L1H4_ROMCU</name>
<dbReference type="Proteomes" id="UP000887565">
    <property type="component" value="Unplaced"/>
</dbReference>
<accession>A0A915L1H4</accession>